<protein>
    <submittedName>
        <fullName evidence="1">MBL fold metallo-hydrolase</fullName>
    </submittedName>
</protein>
<dbReference type="InterPro" id="IPR041712">
    <property type="entry name" value="DHPS-like_MBL-fold"/>
</dbReference>
<dbReference type="GO" id="GO:0016787">
    <property type="term" value="F:hydrolase activity"/>
    <property type="evidence" value="ECO:0007669"/>
    <property type="project" value="UniProtKB-KW"/>
</dbReference>
<dbReference type="KEGG" id="ssei:FJR45_05355"/>
<dbReference type="CDD" id="cd07713">
    <property type="entry name" value="DHPS-like_MBL-fold"/>
    <property type="match status" value="1"/>
</dbReference>
<dbReference type="AlphaFoldDB" id="A0A7M1B195"/>
<keyword evidence="1" id="KW-0378">Hydrolase</keyword>
<organism evidence="1 2">
    <name type="scientific">Sulfurimonas sediminis</name>
    <dbReference type="NCBI Taxonomy" id="2590020"/>
    <lineage>
        <taxon>Bacteria</taxon>
        <taxon>Pseudomonadati</taxon>
        <taxon>Campylobacterota</taxon>
        <taxon>Epsilonproteobacteria</taxon>
        <taxon>Campylobacterales</taxon>
        <taxon>Sulfurimonadaceae</taxon>
        <taxon>Sulfurimonas</taxon>
    </lineage>
</organism>
<proteinExistence type="predicted"/>
<gene>
    <name evidence="1" type="ORF">FJR45_05355</name>
</gene>
<reference evidence="1 2" key="1">
    <citation type="submission" date="2019-06" db="EMBL/GenBank/DDBJ databases">
        <title>Sulfurimonas gotlandica sp. nov., a chemoautotrophic and psychrotolerant epsilonproteobacterium isolated from a pelagic redoxcline, and an emended description of the genus Sulfurimonas.</title>
        <authorList>
            <person name="Wang S."/>
            <person name="Jiang L."/>
            <person name="Shao Z."/>
        </authorList>
    </citation>
    <scope>NUCLEOTIDE SEQUENCE [LARGE SCALE GENOMIC DNA]</scope>
    <source>
        <strain evidence="1 2">S2-6</strain>
    </source>
</reference>
<dbReference type="Pfam" id="PF23023">
    <property type="entry name" value="Anti-Pycsar_Apyc1"/>
    <property type="match status" value="1"/>
</dbReference>
<evidence type="ECO:0000313" key="1">
    <source>
        <dbReference type="EMBL" id="QOP43410.1"/>
    </source>
</evidence>
<dbReference type="Gene3D" id="3.60.15.10">
    <property type="entry name" value="Ribonuclease Z/Hydroxyacylglutathione hydrolase-like"/>
    <property type="match status" value="1"/>
</dbReference>
<evidence type="ECO:0000313" key="2">
    <source>
        <dbReference type="Proteomes" id="UP000593719"/>
    </source>
</evidence>
<dbReference type="Proteomes" id="UP000593719">
    <property type="component" value="Chromosome"/>
</dbReference>
<dbReference type="EMBL" id="CP041235">
    <property type="protein sequence ID" value="QOP43410.1"/>
    <property type="molecule type" value="Genomic_DNA"/>
</dbReference>
<dbReference type="GO" id="GO:0016740">
    <property type="term" value="F:transferase activity"/>
    <property type="evidence" value="ECO:0007669"/>
    <property type="project" value="TreeGrafter"/>
</dbReference>
<dbReference type="SUPFAM" id="SSF56281">
    <property type="entry name" value="Metallo-hydrolase/oxidoreductase"/>
    <property type="match status" value="1"/>
</dbReference>
<accession>A0A7M1B195</accession>
<sequence length="217" mass="24068">MQILFDNYKVCDTCRSLWGFSAYFKEYKLLLDTGSNGRVLLQNMKELGVDVQELEYVFITHSHWDHIGGLDSIIEINPNVTLFVPSSLSKHLIKDLKSLVKDVVVCGKKPQKLFGDLYTTGLLGEEMPEQSLILDTDFATVVTGCGHFGIENITKVAREVIGKDIQCVQGGFHLLGSDDAKILATIQALKSMGVRCAKPTHCSGNRAIELFLAEKFV</sequence>
<dbReference type="InterPro" id="IPR052926">
    <property type="entry name" value="Metallo-beta-lactamase_dom"/>
</dbReference>
<name>A0A7M1B195_9BACT</name>
<dbReference type="PANTHER" id="PTHR13754">
    <property type="entry name" value="METALLO-BETA-LACTAMASE SUPERFAMILY PROTEIN"/>
    <property type="match status" value="1"/>
</dbReference>
<keyword evidence="2" id="KW-1185">Reference proteome</keyword>
<dbReference type="InterPro" id="IPR036866">
    <property type="entry name" value="RibonucZ/Hydroxyglut_hydro"/>
</dbReference>
<dbReference type="RefSeq" id="WP_193151697.1">
    <property type="nucleotide sequence ID" value="NZ_CP041235.1"/>
</dbReference>
<dbReference type="PANTHER" id="PTHR13754:SF13">
    <property type="entry name" value="METALLO-BETA-LACTAMASE SUPERFAMILY PROTEIN (AFU_ORTHOLOGUE AFUA_3G07630)"/>
    <property type="match status" value="1"/>
</dbReference>